<dbReference type="Gene3D" id="3.40.630.10">
    <property type="entry name" value="Zn peptidases"/>
    <property type="match status" value="1"/>
</dbReference>
<dbReference type="InterPro" id="IPR050072">
    <property type="entry name" value="Peptidase_M20A"/>
</dbReference>
<keyword evidence="6" id="KW-1185">Reference proteome</keyword>
<evidence type="ECO:0000256" key="3">
    <source>
        <dbReference type="ARBA" id="ARBA00023285"/>
    </source>
</evidence>
<evidence type="ECO:0000256" key="2">
    <source>
        <dbReference type="ARBA" id="ARBA00022801"/>
    </source>
</evidence>
<dbReference type="PANTHER" id="PTHR43808">
    <property type="entry name" value="ACETYLORNITHINE DEACETYLASE"/>
    <property type="match status" value="1"/>
</dbReference>
<dbReference type="Pfam" id="PF07687">
    <property type="entry name" value="M20_dimer"/>
    <property type="match status" value="1"/>
</dbReference>
<dbReference type="GO" id="GO:0006526">
    <property type="term" value="P:L-arginine biosynthetic process"/>
    <property type="evidence" value="ECO:0007669"/>
    <property type="project" value="TreeGrafter"/>
</dbReference>
<dbReference type="InterPro" id="IPR036264">
    <property type="entry name" value="Bact_exopeptidase_dim_dom"/>
</dbReference>
<organism evidence="5 6">
    <name type="scientific">Bythopirellula goksoeyrii</name>
    <dbReference type="NCBI Taxonomy" id="1400387"/>
    <lineage>
        <taxon>Bacteria</taxon>
        <taxon>Pseudomonadati</taxon>
        <taxon>Planctomycetota</taxon>
        <taxon>Planctomycetia</taxon>
        <taxon>Pirellulales</taxon>
        <taxon>Lacipirellulaceae</taxon>
        <taxon>Bythopirellula</taxon>
    </lineage>
</organism>
<proteinExistence type="predicted"/>
<protein>
    <submittedName>
        <fullName evidence="5">Acetylornithine deacetylase</fullName>
        <ecNumber evidence="5">3.5.1.16</ecNumber>
    </submittedName>
</protein>
<dbReference type="PANTHER" id="PTHR43808:SF31">
    <property type="entry name" value="N-ACETYL-L-CITRULLINE DEACETYLASE"/>
    <property type="match status" value="1"/>
</dbReference>
<dbReference type="AlphaFoldDB" id="A0A5B9QSC2"/>
<keyword evidence="3" id="KW-0170">Cobalt</keyword>
<dbReference type="GO" id="GO:0046872">
    <property type="term" value="F:metal ion binding"/>
    <property type="evidence" value="ECO:0007669"/>
    <property type="project" value="UniProtKB-KW"/>
</dbReference>
<dbReference type="EC" id="3.5.1.16" evidence="5"/>
<dbReference type="SUPFAM" id="SSF53187">
    <property type="entry name" value="Zn-dependent exopeptidases"/>
    <property type="match status" value="1"/>
</dbReference>
<dbReference type="Gene3D" id="3.30.70.360">
    <property type="match status" value="1"/>
</dbReference>
<dbReference type="GO" id="GO:0008777">
    <property type="term" value="F:acetylornithine deacetylase activity"/>
    <property type="evidence" value="ECO:0007669"/>
    <property type="project" value="UniProtKB-EC"/>
</dbReference>
<dbReference type="Proteomes" id="UP000323917">
    <property type="component" value="Chromosome"/>
</dbReference>
<keyword evidence="2 5" id="KW-0378">Hydrolase</keyword>
<dbReference type="Pfam" id="PF01546">
    <property type="entry name" value="Peptidase_M20"/>
    <property type="match status" value="1"/>
</dbReference>
<gene>
    <name evidence="5" type="primary">argE_2</name>
    <name evidence="5" type="ORF">Pr1d_43710</name>
</gene>
<dbReference type="KEGG" id="bgok:Pr1d_43710"/>
<evidence type="ECO:0000313" key="6">
    <source>
        <dbReference type="Proteomes" id="UP000323917"/>
    </source>
</evidence>
<evidence type="ECO:0000256" key="1">
    <source>
        <dbReference type="ARBA" id="ARBA00022723"/>
    </source>
</evidence>
<dbReference type="CDD" id="cd03894">
    <property type="entry name" value="M20_ArgE"/>
    <property type="match status" value="1"/>
</dbReference>
<dbReference type="InterPro" id="IPR002933">
    <property type="entry name" value="Peptidase_M20"/>
</dbReference>
<keyword evidence="1" id="KW-0479">Metal-binding</keyword>
<dbReference type="OrthoDB" id="9792335at2"/>
<evidence type="ECO:0000313" key="5">
    <source>
        <dbReference type="EMBL" id="QEG37031.1"/>
    </source>
</evidence>
<dbReference type="EMBL" id="CP042913">
    <property type="protein sequence ID" value="QEG37031.1"/>
    <property type="molecule type" value="Genomic_DNA"/>
</dbReference>
<reference evidence="5 6" key="1">
    <citation type="submission" date="2019-08" db="EMBL/GenBank/DDBJ databases">
        <title>Deep-cultivation of Planctomycetes and their phenomic and genomic characterization uncovers novel biology.</title>
        <authorList>
            <person name="Wiegand S."/>
            <person name="Jogler M."/>
            <person name="Boedeker C."/>
            <person name="Pinto D."/>
            <person name="Vollmers J."/>
            <person name="Rivas-Marin E."/>
            <person name="Kohn T."/>
            <person name="Peeters S.H."/>
            <person name="Heuer A."/>
            <person name="Rast P."/>
            <person name="Oberbeckmann S."/>
            <person name="Bunk B."/>
            <person name="Jeske O."/>
            <person name="Meyerdierks A."/>
            <person name="Storesund J.E."/>
            <person name="Kallscheuer N."/>
            <person name="Luecker S."/>
            <person name="Lage O.M."/>
            <person name="Pohl T."/>
            <person name="Merkel B.J."/>
            <person name="Hornburger P."/>
            <person name="Mueller R.-W."/>
            <person name="Bruemmer F."/>
            <person name="Labrenz M."/>
            <person name="Spormann A.M."/>
            <person name="Op den Camp H."/>
            <person name="Overmann J."/>
            <person name="Amann R."/>
            <person name="Jetten M.S.M."/>
            <person name="Mascher T."/>
            <person name="Medema M.H."/>
            <person name="Devos D.P."/>
            <person name="Kaster A.-K."/>
            <person name="Ovreas L."/>
            <person name="Rohde M."/>
            <person name="Galperin M.Y."/>
            <person name="Jogler C."/>
        </authorList>
    </citation>
    <scope>NUCLEOTIDE SEQUENCE [LARGE SCALE GENOMIC DNA]</scope>
    <source>
        <strain evidence="5 6">Pr1d</strain>
    </source>
</reference>
<dbReference type="RefSeq" id="WP_148075313.1">
    <property type="nucleotide sequence ID" value="NZ_CP042913.1"/>
</dbReference>
<name>A0A5B9QSC2_9BACT</name>
<dbReference type="SUPFAM" id="SSF55031">
    <property type="entry name" value="Bacterial exopeptidase dimerisation domain"/>
    <property type="match status" value="1"/>
</dbReference>
<accession>A0A5B9QSC2</accession>
<dbReference type="InterPro" id="IPR011650">
    <property type="entry name" value="Peptidase_M20_dimer"/>
</dbReference>
<evidence type="ECO:0000259" key="4">
    <source>
        <dbReference type="Pfam" id="PF07687"/>
    </source>
</evidence>
<sequence length="405" mass="43973">MSLSAKDLLQKLLQIPSINPSFGEDSGSGTGEARITDFLQDLADRSGWKWLRQVVHPGRENLVVLIPASQGRPGEPVTLWEVHQDTVGVEGMKIDPFAAELREGRIYGRGACDVKGSMAAMIAAISLAAEQQTCQGTTLLAFTINEECGFTGAKALCRLWDKEQSSGEDTHGTLSLEELQQLRPQRAIVAEPTDLAAVVAHKGIVRWRCHTRGRAAHSSQPQYGKNAIYAMSEVITAIRRFDEEVLLDRGRDCICGRPTVSVNTIEGGTGANVVPDHAVIDIDRRLMPGEDPIEAHQEMIDYIASEVSGELEIEHDPPWNQSSGLQAGENQAWAEEVAVIARSTGIASDIVGVPYGTDAWVIAAHGIPTIVFGPGSITQAHTDDEWISVEQLEKGVEVYRRIAEA</sequence>
<feature type="domain" description="Peptidase M20 dimerisation" evidence="4">
    <location>
        <begin position="199"/>
        <end position="306"/>
    </location>
</feature>